<accession>A0A9N7V3I2</accession>
<dbReference type="Proteomes" id="UP001153269">
    <property type="component" value="Unassembled WGS sequence"/>
</dbReference>
<reference evidence="1" key="1">
    <citation type="submission" date="2020-03" db="EMBL/GenBank/DDBJ databases">
        <authorList>
            <person name="Weist P."/>
        </authorList>
    </citation>
    <scope>NUCLEOTIDE SEQUENCE</scope>
</reference>
<evidence type="ECO:0000313" key="2">
    <source>
        <dbReference type="Proteomes" id="UP001153269"/>
    </source>
</evidence>
<sequence length="196" mass="21199">MCRSAKCPHISQLGKGVARRSPVLPPCYHASSSPLSCFPSTINPAVTITTDLFIHSLPDRCITSVDHCGLAPQLKSCLLRPDTPSRDLQSSDRSLLTIPNTSLQTFGDMDFSMAAPTLWNALPIDIRNATPCGKDGFVGFPPVSVRAGGPGVVSADQCSCWARSADRTPPVRHPMRLDLYLTRTPGDVTREAHNEF</sequence>
<keyword evidence="2" id="KW-1185">Reference proteome</keyword>
<gene>
    <name evidence="1" type="ORF">PLEPLA_LOCUS32578</name>
</gene>
<protein>
    <submittedName>
        <fullName evidence="1">Uncharacterized protein</fullName>
    </submittedName>
</protein>
<proteinExistence type="predicted"/>
<comment type="caution">
    <text evidence="1">The sequence shown here is derived from an EMBL/GenBank/DDBJ whole genome shotgun (WGS) entry which is preliminary data.</text>
</comment>
<dbReference type="AlphaFoldDB" id="A0A9N7V3I2"/>
<organism evidence="1 2">
    <name type="scientific">Pleuronectes platessa</name>
    <name type="common">European plaice</name>
    <dbReference type="NCBI Taxonomy" id="8262"/>
    <lineage>
        <taxon>Eukaryota</taxon>
        <taxon>Metazoa</taxon>
        <taxon>Chordata</taxon>
        <taxon>Craniata</taxon>
        <taxon>Vertebrata</taxon>
        <taxon>Euteleostomi</taxon>
        <taxon>Actinopterygii</taxon>
        <taxon>Neopterygii</taxon>
        <taxon>Teleostei</taxon>
        <taxon>Neoteleostei</taxon>
        <taxon>Acanthomorphata</taxon>
        <taxon>Carangaria</taxon>
        <taxon>Pleuronectiformes</taxon>
        <taxon>Pleuronectoidei</taxon>
        <taxon>Pleuronectidae</taxon>
        <taxon>Pleuronectes</taxon>
    </lineage>
</organism>
<dbReference type="EMBL" id="CADEAL010003469">
    <property type="protein sequence ID" value="CAB1444860.1"/>
    <property type="molecule type" value="Genomic_DNA"/>
</dbReference>
<evidence type="ECO:0000313" key="1">
    <source>
        <dbReference type="EMBL" id="CAB1444860.1"/>
    </source>
</evidence>
<name>A0A9N7V3I2_PLEPL</name>